<dbReference type="PANTHER" id="PTHR20855">
    <property type="entry name" value="ADIPOR/PROGESTIN RECEPTOR-RELATED"/>
    <property type="match status" value="1"/>
</dbReference>
<feature type="transmembrane region" description="Helical" evidence="7">
    <location>
        <begin position="259"/>
        <end position="282"/>
    </location>
</feature>
<sequence>MAGDSQSQAAAARTTQDAAQAAAQATAQAAAHLHRPQQPQLHSQQQPQLQPQSQLRSPQHGPRPGLAPAARGERPRLRGWIHAVAAAVFFFAALVLGIFAWVTLPAGQALAVNVYAVCSVALFAVSGAYHLVPWRLARTVAWWRRADHSTIAVFIAATYTPLLVLTDSGTMGRWILAIAWVGAVAAVALNLLWPTHPRWLGVAVYLVLGWLVVPLIPHLWRSAGPAVVWLLAAGGLIYTAGAVVYGARWPGRQARLFGYHEYFHSATVAAAISHAVAVWLVAA</sequence>
<dbReference type="GO" id="GO:0016020">
    <property type="term" value="C:membrane"/>
    <property type="evidence" value="ECO:0007669"/>
    <property type="project" value="UniProtKB-SubCell"/>
</dbReference>
<dbReference type="AlphaFoldDB" id="A0A7T0KHT1"/>
<feature type="binding site" evidence="5">
    <location>
        <position position="260"/>
    </location>
    <ligand>
        <name>Zn(2+)</name>
        <dbReference type="ChEBI" id="CHEBI:29105"/>
    </ligand>
</feature>
<feature type="binding site" evidence="5">
    <location>
        <position position="130"/>
    </location>
    <ligand>
        <name>Zn(2+)</name>
        <dbReference type="ChEBI" id="CHEBI:29105"/>
    </ligand>
</feature>
<feature type="compositionally biased region" description="Low complexity" evidence="6">
    <location>
        <begin position="8"/>
        <end position="60"/>
    </location>
</feature>
<dbReference type="Proteomes" id="UP000594681">
    <property type="component" value="Chromosome"/>
</dbReference>
<comment type="subcellular location">
    <subcellularLocation>
        <location evidence="1">Membrane</location>
        <topology evidence="1">Multi-pass membrane protein</topology>
    </subcellularLocation>
</comment>
<keyword evidence="5" id="KW-0862">Zinc</keyword>
<keyword evidence="2 7" id="KW-0812">Transmembrane</keyword>
<feature type="transmembrane region" description="Helical" evidence="7">
    <location>
        <begin position="171"/>
        <end position="192"/>
    </location>
</feature>
<dbReference type="KEGG" id="cliz:G7Y31_10275"/>
<feature type="transmembrane region" description="Helical" evidence="7">
    <location>
        <begin position="226"/>
        <end position="247"/>
    </location>
</feature>
<name>A0A7T0KHT1_9CORY</name>
<accession>A0A7T0KHT1</accession>
<proteinExistence type="predicted"/>
<dbReference type="PANTHER" id="PTHR20855:SF3">
    <property type="entry name" value="LD03007P"/>
    <property type="match status" value="1"/>
</dbReference>
<evidence type="ECO:0000313" key="9">
    <source>
        <dbReference type="Proteomes" id="UP000594681"/>
    </source>
</evidence>
<dbReference type="InterPro" id="IPR004254">
    <property type="entry name" value="AdipoR/HlyIII-related"/>
</dbReference>
<dbReference type="GO" id="GO:0046872">
    <property type="term" value="F:metal ion binding"/>
    <property type="evidence" value="ECO:0007669"/>
    <property type="project" value="UniProtKB-KW"/>
</dbReference>
<dbReference type="Pfam" id="PF03006">
    <property type="entry name" value="HlyIII"/>
    <property type="match status" value="1"/>
</dbReference>
<feature type="transmembrane region" description="Helical" evidence="7">
    <location>
        <begin position="114"/>
        <end position="134"/>
    </location>
</feature>
<evidence type="ECO:0000256" key="2">
    <source>
        <dbReference type="ARBA" id="ARBA00022692"/>
    </source>
</evidence>
<evidence type="ECO:0000256" key="4">
    <source>
        <dbReference type="ARBA" id="ARBA00023136"/>
    </source>
</evidence>
<evidence type="ECO:0000256" key="3">
    <source>
        <dbReference type="ARBA" id="ARBA00022989"/>
    </source>
</evidence>
<feature type="transmembrane region" description="Helical" evidence="7">
    <location>
        <begin position="146"/>
        <end position="165"/>
    </location>
</feature>
<evidence type="ECO:0000256" key="6">
    <source>
        <dbReference type="SAM" id="MobiDB-lite"/>
    </source>
</evidence>
<evidence type="ECO:0000256" key="5">
    <source>
        <dbReference type="PIRSR" id="PIRSR604254-1"/>
    </source>
</evidence>
<dbReference type="EMBL" id="CP064954">
    <property type="protein sequence ID" value="QPK80409.1"/>
    <property type="molecule type" value="Genomic_DNA"/>
</dbReference>
<keyword evidence="4 7" id="KW-0472">Membrane</keyword>
<evidence type="ECO:0000256" key="7">
    <source>
        <dbReference type="SAM" id="Phobius"/>
    </source>
</evidence>
<reference evidence="8 9" key="1">
    <citation type="submission" date="2020-11" db="EMBL/GenBank/DDBJ databases">
        <title>Corynebacterium sp. ZJ-599.</title>
        <authorList>
            <person name="Zhou J."/>
        </authorList>
    </citation>
    <scope>NUCLEOTIDE SEQUENCE [LARGE SCALE GENOMIC DNA]</scope>
    <source>
        <strain evidence="8 9">ZJ-599</strain>
    </source>
</reference>
<feature type="region of interest" description="Disordered" evidence="6">
    <location>
        <begin position="1"/>
        <end position="71"/>
    </location>
</feature>
<feature type="binding site" evidence="5">
    <location>
        <position position="264"/>
    </location>
    <ligand>
        <name>Zn(2+)</name>
        <dbReference type="ChEBI" id="CHEBI:29105"/>
    </ligand>
</feature>
<organism evidence="8 9">
    <name type="scientific">Corynebacterium lizhenjunii</name>
    <dbReference type="NCBI Taxonomy" id="2709394"/>
    <lineage>
        <taxon>Bacteria</taxon>
        <taxon>Bacillati</taxon>
        <taxon>Actinomycetota</taxon>
        <taxon>Actinomycetes</taxon>
        <taxon>Mycobacteriales</taxon>
        <taxon>Corynebacteriaceae</taxon>
        <taxon>Corynebacterium</taxon>
    </lineage>
</organism>
<gene>
    <name evidence="8" type="ORF">G7Y31_10275</name>
</gene>
<feature type="transmembrane region" description="Helical" evidence="7">
    <location>
        <begin position="199"/>
        <end position="220"/>
    </location>
</feature>
<feature type="transmembrane region" description="Helical" evidence="7">
    <location>
        <begin position="80"/>
        <end position="102"/>
    </location>
</feature>
<protein>
    <submittedName>
        <fullName evidence="8">Hemolysin III family protein</fullName>
    </submittedName>
</protein>
<keyword evidence="9" id="KW-1185">Reference proteome</keyword>
<keyword evidence="3 7" id="KW-1133">Transmembrane helix</keyword>
<keyword evidence="5" id="KW-0479">Metal-binding</keyword>
<evidence type="ECO:0000256" key="1">
    <source>
        <dbReference type="ARBA" id="ARBA00004141"/>
    </source>
</evidence>
<evidence type="ECO:0000313" key="8">
    <source>
        <dbReference type="EMBL" id="QPK80409.1"/>
    </source>
</evidence>